<gene>
    <name evidence="7" type="ORF">BUALT_Bualt08G0048400</name>
</gene>
<dbReference type="InterPro" id="IPR044861">
    <property type="entry name" value="IPNS-like_FE2OG_OXY"/>
</dbReference>
<proteinExistence type="inferred from homology"/>
<evidence type="ECO:0000256" key="3">
    <source>
        <dbReference type="ARBA" id="ARBA00023002"/>
    </source>
</evidence>
<evidence type="ECO:0000256" key="1">
    <source>
        <dbReference type="ARBA" id="ARBA00008056"/>
    </source>
</evidence>
<dbReference type="GO" id="GO:0009805">
    <property type="term" value="P:coumarin biosynthetic process"/>
    <property type="evidence" value="ECO:0007669"/>
    <property type="project" value="UniProtKB-ARBA"/>
</dbReference>
<dbReference type="InterPro" id="IPR027443">
    <property type="entry name" value="IPNS-like_sf"/>
</dbReference>
<dbReference type="Proteomes" id="UP000826271">
    <property type="component" value="Unassembled WGS sequence"/>
</dbReference>
<organism evidence="7 8">
    <name type="scientific">Buddleja alternifolia</name>
    <dbReference type="NCBI Taxonomy" id="168488"/>
    <lineage>
        <taxon>Eukaryota</taxon>
        <taxon>Viridiplantae</taxon>
        <taxon>Streptophyta</taxon>
        <taxon>Embryophyta</taxon>
        <taxon>Tracheophyta</taxon>
        <taxon>Spermatophyta</taxon>
        <taxon>Magnoliopsida</taxon>
        <taxon>eudicotyledons</taxon>
        <taxon>Gunneridae</taxon>
        <taxon>Pentapetalae</taxon>
        <taxon>asterids</taxon>
        <taxon>lamiids</taxon>
        <taxon>Lamiales</taxon>
        <taxon>Scrophulariaceae</taxon>
        <taxon>Buddlejeae</taxon>
        <taxon>Buddleja</taxon>
    </lineage>
</organism>
<dbReference type="InterPro" id="IPR026992">
    <property type="entry name" value="DIOX_N"/>
</dbReference>
<dbReference type="InterPro" id="IPR005123">
    <property type="entry name" value="Oxoglu/Fe-dep_dioxygenase_dom"/>
</dbReference>
<dbReference type="PANTHER" id="PTHR10209:SF859">
    <property type="entry name" value="OS03G0690500 PROTEIN"/>
    <property type="match status" value="1"/>
</dbReference>
<dbReference type="EMBL" id="WHWC01000008">
    <property type="protein sequence ID" value="KAG8377585.1"/>
    <property type="molecule type" value="Genomic_DNA"/>
</dbReference>
<dbReference type="Pfam" id="PF03171">
    <property type="entry name" value="2OG-FeII_Oxy"/>
    <property type="match status" value="1"/>
</dbReference>
<sequence>MAEYDRKTEIKAFDDTKAGVKGLIGAGLEKIPHIFINEQYIIEKNTTPSCRSELSIPVIDLECLNDDADIHNRSEIIDNIKEACREWGFFQIVNHGIPLSITNKALEGVRQFHEQENEVKKQYYSRDFKKKVLYNSNFDLYNSASANWRDTLNMIMAPETLEPEELPEVCRDIMMEYSKQVKKVGLYLFELLSEALGLNPNHLKDMDSAEGLFATGHYYPACPEPDLTLGISNHTDSGFLTILLQDQIGGLQLITNAKFKSVYHRVRAKSVGPRISLAFFFTPFLQESSQLKLYGPIKELLSEENPAIYREATGGEVVAGRRNKGLNGLPLLSDFQLNKSLPE</sequence>
<dbReference type="AlphaFoldDB" id="A0AAV6X7S1"/>
<comment type="caution">
    <text evidence="7">The sequence shown here is derived from an EMBL/GenBank/DDBJ whole genome shotgun (WGS) entry which is preliminary data.</text>
</comment>
<dbReference type="PANTHER" id="PTHR10209">
    <property type="entry name" value="OXIDOREDUCTASE, 2OG-FE II OXYGENASE FAMILY PROTEIN"/>
    <property type="match status" value="1"/>
</dbReference>
<evidence type="ECO:0000256" key="2">
    <source>
        <dbReference type="ARBA" id="ARBA00022723"/>
    </source>
</evidence>
<keyword evidence="8" id="KW-1185">Reference proteome</keyword>
<evidence type="ECO:0000313" key="7">
    <source>
        <dbReference type="EMBL" id="KAG8377585.1"/>
    </source>
</evidence>
<protein>
    <recommendedName>
        <fullName evidence="6">Fe2OG dioxygenase domain-containing protein</fullName>
    </recommendedName>
</protein>
<dbReference type="GO" id="GO:0046872">
    <property type="term" value="F:metal ion binding"/>
    <property type="evidence" value="ECO:0007669"/>
    <property type="project" value="UniProtKB-KW"/>
</dbReference>
<evidence type="ECO:0000259" key="6">
    <source>
        <dbReference type="PROSITE" id="PS51471"/>
    </source>
</evidence>
<reference evidence="7" key="1">
    <citation type="submission" date="2019-10" db="EMBL/GenBank/DDBJ databases">
        <authorList>
            <person name="Zhang R."/>
            <person name="Pan Y."/>
            <person name="Wang J."/>
            <person name="Ma R."/>
            <person name="Yu S."/>
        </authorList>
    </citation>
    <scope>NUCLEOTIDE SEQUENCE</scope>
    <source>
        <strain evidence="7">LA-IB0</strain>
        <tissue evidence="7">Leaf</tissue>
    </source>
</reference>
<evidence type="ECO:0000313" key="8">
    <source>
        <dbReference type="Proteomes" id="UP000826271"/>
    </source>
</evidence>
<evidence type="ECO:0000256" key="4">
    <source>
        <dbReference type="ARBA" id="ARBA00023004"/>
    </source>
</evidence>
<accession>A0AAV6X7S1</accession>
<feature type="domain" description="Fe2OG dioxygenase" evidence="6">
    <location>
        <begin position="208"/>
        <end position="283"/>
    </location>
</feature>
<keyword evidence="2 5" id="KW-0479">Metal-binding</keyword>
<dbReference type="Gene3D" id="2.60.120.330">
    <property type="entry name" value="B-lactam Antibiotic, Isopenicillin N Synthase, Chain"/>
    <property type="match status" value="1"/>
</dbReference>
<dbReference type="PRINTS" id="PR00682">
    <property type="entry name" value="IPNSYNTHASE"/>
</dbReference>
<dbReference type="PROSITE" id="PS51471">
    <property type="entry name" value="FE2OG_OXY"/>
    <property type="match status" value="1"/>
</dbReference>
<evidence type="ECO:0000256" key="5">
    <source>
        <dbReference type="RuleBase" id="RU003682"/>
    </source>
</evidence>
<comment type="similarity">
    <text evidence="1 5">Belongs to the iron/ascorbate-dependent oxidoreductase family.</text>
</comment>
<keyword evidence="4 5" id="KW-0408">Iron</keyword>
<dbReference type="SUPFAM" id="SSF51197">
    <property type="entry name" value="Clavaminate synthase-like"/>
    <property type="match status" value="1"/>
</dbReference>
<dbReference type="GO" id="GO:0016706">
    <property type="term" value="F:2-oxoglutarate-dependent dioxygenase activity"/>
    <property type="evidence" value="ECO:0007669"/>
    <property type="project" value="UniProtKB-ARBA"/>
</dbReference>
<name>A0AAV6X7S1_9LAMI</name>
<keyword evidence="3 5" id="KW-0560">Oxidoreductase</keyword>
<dbReference type="Pfam" id="PF14226">
    <property type="entry name" value="DIOX_N"/>
    <property type="match status" value="1"/>
</dbReference>
<dbReference type="GO" id="GO:0002238">
    <property type="term" value="P:response to molecule of fungal origin"/>
    <property type="evidence" value="ECO:0007669"/>
    <property type="project" value="UniProtKB-ARBA"/>
</dbReference>